<reference evidence="13" key="1">
    <citation type="submission" date="2025-08" db="UniProtKB">
        <authorList>
            <consortium name="RefSeq"/>
        </authorList>
    </citation>
    <scope>IDENTIFICATION</scope>
</reference>
<feature type="domain" description="BHLH" evidence="11">
    <location>
        <begin position="386"/>
        <end position="439"/>
    </location>
</feature>
<feature type="compositionally biased region" description="Low complexity" evidence="10">
    <location>
        <begin position="575"/>
        <end position="592"/>
    </location>
</feature>
<dbReference type="InterPro" id="IPR011598">
    <property type="entry name" value="bHLH_dom"/>
</dbReference>
<dbReference type="Proteomes" id="UP000515159">
    <property type="component" value="Chromosome 17"/>
</dbReference>
<evidence type="ECO:0000256" key="9">
    <source>
        <dbReference type="SAM" id="Coils"/>
    </source>
</evidence>
<dbReference type="PANTHER" id="PTHR45776">
    <property type="entry name" value="MIP04163P"/>
    <property type="match status" value="1"/>
</dbReference>
<evidence type="ECO:0000256" key="4">
    <source>
        <dbReference type="ARBA" id="ARBA00023015"/>
    </source>
</evidence>
<feature type="compositionally biased region" description="Pro residues" evidence="10">
    <location>
        <begin position="27"/>
        <end position="38"/>
    </location>
</feature>
<feature type="region of interest" description="Disordered" evidence="10">
    <location>
        <begin position="13"/>
        <end position="42"/>
    </location>
</feature>
<dbReference type="InParanoid" id="A0A6P8PLT0"/>
<dbReference type="SMART" id="SM00353">
    <property type="entry name" value="HLH"/>
    <property type="match status" value="1"/>
</dbReference>
<dbReference type="OrthoDB" id="6242697at2759"/>
<dbReference type="GO" id="GO:0005737">
    <property type="term" value="C:cytoplasm"/>
    <property type="evidence" value="ECO:0007669"/>
    <property type="project" value="UniProtKB-SubCell"/>
</dbReference>
<dbReference type="GO" id="GO:0046983">
    <property type="term" value="F:protein dimerization activity"/>
    <property type="evidence" value="ECO:0007669"/>
    <property type="project" value="InterPro"/>
</dbReference>
<evidence type="ECO:0000256" key="1">
    <source>
        <dbReference type="ARBA" id="ARBA00004123"/>
    </source>
</evidence>
<dbReference type="GO" id="GO:0000978">
    <property type="term" value="F:RNA polymerase II cis-regulatory region sequence-specific DNA binding"/>
    <property type="evidence" value="ECO:0007669"/>
    <property type="project" value="TreeGrafter"/>
</dbReference>
<keyword evidence="12" id="KW-1185">Reference proteome</keyword>
<dbReference type="FunCoup" id="A0A6P8PLT0">
    <property type="interactions" value="2598"/>
</dbReference>
<dbReference type="Pfam" id="PF11851">
    <property type="entry name" value="DUF3371"/>
    <property type="match status" value="1"/>
</dbReference>
<dbReference type="CDD" id="cd18926">
    <property type="entry name" value="bHLHzip_MITF"/>
    <property type="match status" value="1"/>
</dbReference>
<organism evidence="12 13">
    <name type="scientific">Geotrypetes seraphini</name>
    <name type="common">Gaboon caecilian</name>
    <name type="synonym">Caecilia seraphini</name>
    <dbReference type="NCBI Taxonomy" id="260995"/>
    <lineage>
        <taxon>Eukaryota</taxon>
        <taxon>Metazoa</taxon>
        <taxon>Chordata</taxon>
        <taxon>Craniata</taxon>
        <taxon>Vertebrata</taxon>
        <taxon>Euteleostomi</taxon>
        <taxon>Amphibia</taxon>
        <taxon>Gymnophiona</taxon>
        <taxon>Geotrypetes</taxon>
    </lineage>
</organism>
<keyword evidence="5" id="KW-0238">DNA-binding</keyword>
<dbReference type="Pfam" id="PF15951">
    <property type="entry name" value="MITF_TFEB_C_3_N"/>
    <property type="match status" value="1"/>
</dbReference>
<dbReference type="Gene3D" id="4.10.280.10">
    <property type="entry name" value="Helix-loop-helix DNA-binding domain"/>
    <property type="match status" value="1"/>
</dbReference>
<dbReference type="FunFam" id="4.10.280.10:FF:000003">
    <property type="entry name" value="microphthalmia-associated transcription factor isoform X1"/>
    <property type="match status" value="1"/>
</dbReference>
<accession>A0A6P8PLT0</accession>
<keyword evidence="6" id="KW-0010">Activator</keyword>
<evidence type="ECO:0000256" key="7">
    <source>
        <dbReference type="ARBA" id="ARBA00023163"/>
    </source>
</evidence>
<sequence length="600" mass="66866">MQPPRLLLAHRATLQRQGVGTSGRGSPFPPPQPLPPTPVAGTALDMQAESGIVADFEVGEDFHEEPKTYYELKSQPLKSSSSAEHPGASKPPLGSSTMTSRILLRQQLMREQLQEQERREQQQKQQAAQFMQQRVPVSQTPAINVSVPASLTPATQVPMEVLKVQTHLENPTKYHIQQAQRQQVKQYLSTTLGTKHANQALSLPCPNQPGDHVMPPGPGSSAPNSPMALLTLNSSCEKEPKPMNPAYTSVQEPSMLMSLPEHDEWAWNYKADCGFTSNENMLKKPNTISKMDDVIDDIISLESSYNEEILGLMDPALQMANTLPVSGNLIDIYSNQGLPPPSLNISNSCPANLPNIKRELPVRHSDASHSWRSTELEVRALAKERQKKDNHNLIERRRRFNINDRIKELGTLIPKSNDPDMRWNKGTILKASVDYIRKLQREQQRAKELENRQKKLEHANRHLLLRIQELEMQARAHGLSLVPSMGLCSPDLMNRVIKQEPVLDSCNRDNLQHPPDLSCTTTLDLTDGTISFSNNLQDVTETTGVYSIPREVRPKLEDILMDDTLSPGVTDPLLSSVSPGASKASSRRSSVSMEEAEHVC</sequence>
<dbReference type="InterPro" id="IPR031867">
    <property type="entry name" value="MiT/TFE_N"/>
</dbReference>
<dbReference type="SUPFAM" id="SSF47459">
    <property type="entry name" value="HLH, helix-loop-helix DNA-binding domain"/>
    <property type="match status" value="1"/>
</dbReference>
<gene>
    <name evidence="13" type="primary">MITF</name>
</gene>
<evidence type="ECO:0000256" key="2">
    <source>
        <dbReference type="ARBA" id="ARBA00004496"/>
    </source>
</evidence>
<evidence type="ECO:0000259" key="11">
    <source>
        <dbReference type="PROSITE" id="PS50888"/>
    </source>
</evidence>
<dbReference type="Pfam" id="PF00010">
    <property type="entry name" value="HLH"/>
    <property type="match status" value="1"/>
</dbReference>
<feature type="region of interest" description="Disordered" evidence="10">
    <location>
        <begin position="65"/>
        <end position="98"/>
    </location>
</feature>
<keyword evidence="8" id="KW-0539">Nucleus</keyword>
<dbReference type="GeneID" id="117351427"/>
<comment type="similarity">
    <text evidence="3">Belongs to the MiT/TFE family.</text>
</comment>
<dbReference type="KEGG" id="gsh:117351427"/>
<dbReference type="RefSeq" id="XP_033782590.1">
    <property type="nucleotide sequence ID" value="XM_033926699.1"/>
</dbReference>
<evidence type="ECO:0000256" key="6">
    <source>
        <dbReference type="ARBA" id="ARBA00023159"/>
    </source>
</evidence>
<dbReference type="PROSITE" id="PS50888">
    <property type="entry name" value="BHLH"/>
    <property type="match status" value="1"/>
</dbReference>
<dbReference type="GO" id="GO:0005634">
    <property type="term" value="C:nucleus"/>
    <property type="evidence" value="ECO:0007669"/>
    <property type="project" value="UniProtKB-SubCell"/>
</dbReference>
<feature type="region of interest" description="Disordered" evidence="10">
    <location>
        <begin position="563"/>
        <end position="600"/>
    </location>
</feature>
<keyword evidence="4" id="KW-0805">Transcription regulation</keyword>
<comment type="subcellular location">
    <subcellularLocation>
        <location evidence="2">Cytoplasm</location>
    </subcellularLocation>
    <subcellularLocation>
        <location evidence="1">Nucleus</location>
    </subcellularLocation>
</comment>
<dbReference type="PANTHER" id="PTHR45776:SF4">
    <property type="entry name" value="MICROPHTHALMIA-ASSOCIATED TRANSCRIPTION FACTOR"/>
    <property type="match status" value="1"/>
</dbReference>
<keyword evidence="7" id="KW-0804">Transcription</keyword>
<protein>
    <submittedName>
        <fullName evidence="13">Microphthalmia-associated transcription factor isoform X1</fullName>
    </submittedName>
</protein>
<evidence type="ECO:0000256" key="3">
    <source>
        <dbReference type="ARBA" id="ARBA00008289"/>
    </source>
</evidence>
<feature type="compositionally biased region" description="Basic and acidic residues" evidence="10">
    <location>
        <begin position="112"/>
        <end position="122"/>
    </location>
</feature>
<dbReference type="CTD" id="4286"/>
<dbReference type="GO" id="GO:0030318">
    <property type="term" value="P:melanocyte differentiation"/>
    <property type="evidence" value="ECO:0007669"/>
    <property type="project" value="TreeGrafter"/>
</dbReference>
<feature type="coiled-coil region" evidence="9">
    <location>
        <begin position="432"/>
        <end position="473"/>
    </location>
</feature>
<dbReference type="AlphaFoldDB" id="A0A6P8PLT0"/>
<evidence type="ECO:0000313" key="12">
    <source>
        <dbReference type="Proteomes" id="UP000515159"/>
    </source>
</evidence>
<evidence type="ECO:0000256" key="10">
    <source>
        <dbReference type="SAM" id="MobiDB-lite"/>
    </source>
</evidence>
<dbReference type="InterPro" id="IPR021802">
    <property type="entry name" value="MiT/TFE_C"/>
</dbReference>
<evidence type="ECO:0000313" key="13">
    <source>
        <dbReference type="RefSeq" id="XP_033782590.1"/>
    </source>
</evidence>
<proteinExistence type="inferred from homology"/>
<dbReference type="InterPro" id="IPR036638">
    <property type="entry name" value="HLH_DNA-bd_sf"/>
</dbReference>
<dbReference type="GO" id="GO:0000981">
    <property type="term" value="F:DNA-binding transcription factor activity, RNA polymerase II-specific"/>
    <property type="evidence" value="ECO:0007669"/>
    <property type="project" value="TreeGrafter"/>
</dbReference>
<evidence type="ECO:0000256" key="5">
    <source>
        <dbReference type="ARBA" id="ARBA00023125"/>
    </source>
</evidence>
<keyword evidence="9" id="KW-0175">Coiled coil</keyword>
<feature type="region of interest" description="Disordered" evidence="10">
    <location>
        <begin position="112"/>
        <end position="131"/>
    </location>
</feature>
<evidence type="ECO:0000256" key="8">
    <source>
        <dbReference type="ARBA" id="ARBA00023242"/>
    </source>
</evidence>
<name>A0A6P8PLT0_GEOSA</name>